<keyword evidence="5" id="KW-0067">ATP-binding</keyword>
<protein>
    <recommendedName>
        <fullName evidence="6">Cobalamin adenosyltransferase-like domain-containing protein</fullName>
    </recommendedName>
</protein>
<evidence type="ECO:0000256" key="5">
    <source>
        <dbReference type="ARBA" id="ARBA00022840"/>
    </source>
</evidence>
<evidence type="ECO:0000256" key="1">
    <source>
        <dbReference type="ARBA" id="ARBA00007487"/>
    </source>
</evidence>
<evidence type="ECO:0000256" key="3">
    <source>
        <dbReference type="ARBA" id="ARBA00022679"/>
    </source>
</evidence>
<name>A0A382AEM7_9ZZZZ</name>
<evidence type="ECO:0000256" key="2">
    <source>
        <dbReference type="ARBA" id="ARBA00011233"/>
    </source>
</evidence>
<keyword evidence="3" id="KW-0808">Transferase</keyword>
<accession>A0A382AEM7</accession>
<dbReference type="InterPro" id="IPR029499">
    <property type="entry name" value="PduO-typ"/>
</dbReference>
<evidence type="ECO:0000259" key="6">
    <source>
        <dbReference type="Pfam" id="PF01923"/>
    </source>
</evidence>
<dbReference type="FunFam" id="1.20.1200.10:FF:000001">
    <property type="entry name" value="Cob(I)yrinic acid a,c-diamide adenosyltransferase"/>
    <property type="match status" value="1"/>
</dbReference>
<feature type="domain" description="Cobalamin adenosyltransferase-like" evidence="6">
    <location>
        <begin position="3"/>
        <end position="171"/>
    </location>
</feature>
<comment type="subunit">
    <text evidence="2">Homotrimer.</text>
</comment>
<dbReference type="InterPro" id="IPR036451">
    <property type="entry name" value="CblAdoTrfase-like_sf"/>
</dbReference>
<gene>
    <name evidence="7" type="ORF">METZ01_LOCUS152869</name>
</gene>
<dbReference type="AlphaFoldDB" id="A0A382AEM7"/>
<dbReference type="NCBIfam" id="TIGR00636">
    <property type="entry name" value="PduO_Nterm"/>
    <property type="match status" value="1"/>
</dbReference>
<dbReference type="InterPro" id="IPR016030">
    <property type="entry name" value="CblAdoTrfase-like"/>
</dbReference>
<proteinExistence type="inferred from homology"/>
<dbReference type="SUPFAM" id="SSF89028">
    <property type="entry name" value="Cobalamin adenosyltransferase-like"/>
    <property type="match status" value="1"/>
</dbReference>
<sequence length="185" mass="21482">MKIYTKSGDRGLTKLIGGKDVEKHNIQVDAYGSIDELNSYIGLIRDFTDDKHVKKSLIEIQKNLFNIGAILAFQDEKTAEKYLKTKRIKIQEEDISTLENNIDIISEKLPKIDKFIIPGGHQKVSYCHIARSVCRRAERNVSKLKSIYNFQDEILIYLNRLSDYIFVIARKFSIDLEIEEIPWET</sequence>
<reference evidence="7" key="1">
    <citation type="submission" date="2018-05" db="EMBL/GenBank/DDBJ databases">
        <authorList>
            <person name="Lanie J.A."/>
            <person name="Ng W.-L."/>
            <person name="Kazmierczak K.M."/>
            <person name="Andrzejewski T.M."/>
            <person name="Davidsen T.M."/>
            <person name="Wayne K.J."/>
            <person name="Tettelin H."/>
            <person name="Glass J.I."/>
            <person name="Rusch D."/>
            <person name="Podicherti R."/>
            <person name="Tsui H.-C.T."/>
            <person name="Winkler M.E."/>
        </authorList>
    </citation>
    <scope>NUCLEOTIDE SEQUENCE</scope>
</reference>
<comment type="similarity">
    <text evidence="1">Belongs to the Cob(I)alamin adenosyltransferase family.</text>
</comment>
<dbReference type="Gene3D" id="1.20.1200.10">
    <property type="entry name" value="Cobalamin adenosyltransferase-like"/>
    <property type="match status" value="1"/>
</dbReference>
<organism evidence="7">
    <name type="scientific">marine metagenome</name>
    <dbReference type="NCBI Taxonomy" id="408172"/>
    <lineage>
        <taxon>unclassified sequences</taxon>
        <taxon>metagenomes</taxon>
        <taxon>ecological metagenomes</taxon>
    </lineage>
</organism>
<dbReference type="PANTHER" id="PTHR12213:SF0">
    <property type="entry name" value="CORRINOID ADENOSYLTRANSFERASE MMAB"/>
    <property type="match status" value="1"/>
</dbReference>
<evidence type="ECO:0000256" key="4">
    <source>
        <dbReference type="ARBA" id="ARBA00022741"/>
    </source>
</evidence>
<dbReference type="Pfam" id="PF01923">
    <property type="entry name" value="Cob_adeno_trans"/>
    <property type="match status" value="1"/>
</dbReference>
<dbReference type="EMBL" id="UINC01025088">
    <property type="protein sequence ID" value="SVB00015.1"/>
    <property type="molecule type" value="Genomic_DNA"/>
</dbReference>
<dbReference type="PANTHER" id="PTHR12213">
    <property type="entry name" value="CORRINOID ADENOSYLTRANSFERASE"/>
    <property type="match status" value="1"/>
</dbReference>
<keyword evidence="4" id="KW-0547">Nucleotide-binding</keyword>
<evidence type="ECO:0000313" key="7">
    <source>
        <dbReference type="EMBL" id="SVB00015.1"/>
    </source>
</evidence>
<dbReference type="GO" id="GO:0005524">
    <property type="term" value="F:ATP binding"/>
    <property type="evidence" value="ECO:0007669"/>
    <property type="project" value="UniProtKB-KW"/>
</dbReference>
<dbReference type="GO" id="GO:0008817">
    <property type="term" value="F:corrinoid adenosyltransferase activity"/>
    <property type="evidence" value="ECO:0007669"/>
    <property type="project" value="TreeGrafter"/>
</dbReference>
<dbReference type="GO" id="GO:0009235">
    <property type="term" value="P:cobalamin metabolic process"/>
    <property type="evidence" value="ECO:0007669"/>
    <property type="project" value="UniProtKB-ARBA"/>
</dbReference>